<comment type="similarity">
    <text evidence="1">Belongs to the FPP family.</text>
</comment>
<protein>
    <submittedName>
        <fullName evidence="4">Uncharacterized protein</fullName>
    </submittedName>
</protein>
<keyword evidence="2 3" id="KW-0175">Coiled coil</keyword>
<evidence type="ECO:0000313" key="5">
    <source>
        <dbReference type="Proteomes" id="UP001396334"/>
    </source>
</evidence>
<dbReference type="Proteomes" id="UP001396334">
    <property type="component" value="Unassembled WGS sequence"/>
</dbReference>
<dbReference type="EMBL" id="JBBPBN010000015">
    <property type="protein sequence ID" value="KAK9023667.1"/>
    <property type="molecule type" value="Genomic_DNA"/>
</dbReference>
<evidence type="ECO:0000313" key="4">
    <source>
        <dbReference type="EMBL" id="KAK9023667.1"/>
    </source>
</evidence>
<accession>A0ABR2SEL5</accession>
<comment type="caution">
    <text evidence="4">The sequence shown here is derived from an EMBL/GenBank/DDBJ whole genome shotgun (WGS) entry which is preliminary data.</text>
</comment>
<name>A0ABR2SEL5_9ROSI</name>
<feature type="coiled-coil region" evidence="3">
    <location>
        <begin position="5"/>
        <end position="32"/>
    </location>
</feature>
<evidence type="ECO:0000256" key="3">
    <source>
        <dbReference type="SAM" id="Coils"/>
    </source>
</evidence>
<dbReference type="Pfam" id="PF05911">
    <property type="entry name" value="FPP"/>
    <property type="match status" value="1"/>
</dbReference>
<dbReference type="PANTHER" id="PTHR31580:SF5">
    <property type="entry name" value="FILAMENT-LIKE PLANT PROTEIN 1-RELATED"/>
    <property type="match status" value="1"/>
</dbReference>
<sequence length="225" mass="25647">MTRRTAELKEKLEKMEVEKAELEIALTKTRESFEASGLKLRDTEMNLEGLQRELCNAKQHLESQLGNMEADVVTMPEKINSLEKERALSTEIDLLETEVEKERALSAQITVKCREPEEELSRKNQEVELQQSVKSNVEVKIKQEDLATAAGKLAECQKTTASLGQQLKSLATLEGFLIDTTSIPELPKEIQSLQQLMRIRTMETHPIFIDCVVESCQFQEEQKRV</sequence>
<proteinExistence type="inferred from homology"/>
<evidence type="ECO:0000256" key="1">
    <source>
        <dbReference type="ARBA" id="ARBA00005921"/>
    </source>
</evidence>
<evidence type="ECO:0000256" key="2">
    <source>
        <dbReference type="ARBA" id="ARBA00023054"/>
    </source>
</evidence>
<gene>
    <name evidence="4" type="ORF">V6N11_003875</name>
</gene>
<organism evidence="4 5">
    <name type="scientific">Hibiscus sabdariffa</name>
    <name type="common">roselle</name>
    <dbReference type="NCBI Taxonomy" id="183260"/>
    <lineage>
        <taxon>Eukaryota</taxon>
        <taxon>Viridiplantae</taxon>
        <taxon>Streptophyta</taxon>
        <taxon>Embryophyta</taxon>
        <taxon>Tracheophyta</taxon>
        <taxon>Spermatophyta</taxon>
        <taxon>Magnoliopsida</taxon>
        <taxon>eudicotyledons</taxon>
        <taxon>Gunneridae</taxon>
        <taxon>Pentapetalae</taxon>
        <taxon>rosids</taxon>
        <taxon>malvids</taxon>
        <taxon>Malvales</taxon>
        <taxon>Malvaceae</taxon>
        <taxon>Malvoideae</taxon>
        <taxon>Hibiscus</taxon>
    </lineage>
</organism>
<dbReference type="InterPro" id="IPR008587">
    <property type="entry name" value="FPP_plant"/>
</dbReference>
<reference evidence="4 5" key="1">
    <citation type="journal article" date="2024" name="G3 (Bethesda)">
        <title>Genome assembly of Hibiscus sabdariffa L. provides insights into metabolisms of medicinal natural products.</title>
        <authorList>
            <person name="Kim T."/>
        </authorList>
    </citation>
    <scope>NUCLEOTIDE SEQUENCE [LARGE SCALE GENOMIC DNA]</scope>
    <source>
        <strain evidence="4">TK-2024</strain>
        <tissue evidence="4">Old leaves</tissue>
    </source>
</reference>
<keyword evidence="5" id="KW-1185">Reference proteome</keyword>
<dbReference type="PANTHER" id="PTHR31580">
    <property type="entry name" value="FILAMENT-LIKE PLANT PROTEIN 4"/>
    <property type="match status" value="1"/>
</dbReference>